<comment type="caution">
    <text evidence="1">The sequence shown here is derived from an EMBL/GenBank/DDBJ whole genome shotgun (WGS) entry which is preliminary data.</text>
</comment>
<gene>
    <name evidence="1" type="ORF">CWI82_02930</name>
</gene>
<accession>A0ACD2HI53</accession>
<organism evidence="1 2">
    <name type="scientific">Pseudidiomarina tainanensis</name>
    <dbReference type="NCBI Taxonomy" id="502365"/>
    <lineage>
        <taxon>Bacteria</taxon>
        <taxon>Pseudomonadati</taxon>
        <taxon>Pseudomonadota</taxon>
        <taxon>Gammaproteobacteria</taxon>
        <taxon>Alteromonadales</taxon>
        <taxon>Idiomarinaceae</taxon>
        <taxon>Pseudidiomarina</taxon>
    </lineage>
</organism>
<protein>
    <submittedName>
        <fullName evidence="1">Transcription/translation regulatory transformer protein RfaH</fullName>
    </submittedName>
</protein>
<evidence type="ECO:0000313" key="2">
    <source>
        <dbReference type="Proteomes" id="UP000293092"/>
    </source>
</evidence>
<reference evidence="1" key="1">
    <citation type="submission" date="2017-11" db="EMBL/GenBank/DDBJ databases">
        <title>Comparative genomic and phylogenomic analyses of the family Idiomarinaceae.</title>
        <authorList>
            <person name="Liu Y."/>
            <person name="Shao Z."/>
        </authorList>
    </citation>
    <scope>NUCLEOTIDE SEQUENCE</scope>
    <source>
        <strain evidence="1">PIN1</strain>
    </source>
</reference>
<evidence type="ECO:0000313" key="1">
    <source>
        <dbReference type="EMBL" id="RZQ56281.1"/>
    </source>
</evidence>
<proteinExistence type="predicted"/>
<name>A0ACD2HI53_9GAMM</name>
<keyword evidence="2" id="KW-1185">Reference proteome</keyword>
<sequence>MPWLVVRTKPRQELRALQNLENQNIQVFLPMLTSSKVRRGKRVDIDEPMFPGYLFIQLTDTLENLHKVKHTFGVLSILRFGQKLAEVNDELIVELQKLNEQHSVRLKSAPEPGDKVTINDGPFKGFLAKVIKLDGASRCIVLLDWLNQQVSASVDYSQIEKNQG</sequence>
<dbReference type="EMBL" id="PIQJ01000001">
    <property type="protein sequence ID" value="RZQ56281.1"/>
    <property type="molecule type" value="Genomic_DNA"/>
</dbReference>
<dbReference type="Proteomes" id="UP000293092">
    <property type="component" value="Unassembled WGS sequence"/>
</dbReference>